<dbReference type="Gene3D" id="3.40.30.10">
    <property type="entry name" value="Glutaredoxin"/>
    <property type="match status" value="1"/>
</dbReference>
<evidence type="ECO:0000313" key="6">
    <source>
        <dbReference type="EMBL" id="SAI73093.1"/>
    </source>
</evidence>
<dbReference type="SFLD" id="SFLDS00019">
    <property type="entry name" value="Glutathione_Transferase_(cytos"/>
    <property type="match status" value="1"/>
</dbReference>
<evidence type="ECO:0000256" key="2">
    <source>
        <dbReference type="ARBA" id="ARBA00022679"/>
    </source>
</evidence>
<evidence type="ECO:0000259" key="4">
    <source>
        <dbReference type="PROSITE" id="PS50404"/>
    </source>
</evidence>
<feature type="domain" description="GST N-terminal" evidence="4">
    <location>
        <begin position="6"/>
        <end position="84"/>
    </location>
</feature>
<proteinExistence type="predicted"/>
<dbReference type="Pfam" id="PF13410">
    <property type="entry name" value="GST_C_2"/>
    <property type="match status" value="1"/>
</dbReference>
<dbReference type="OrthoDB" id="3828095at2"/>
<dbReference type="CDD" id="cd00570">
    <property type="entry name" value="GST_N_family"/>
    <property type="match status" value="1"/>
</dbReference>
<dbReference type="GO" id="GO:0004364">
    <property type="term" value="F:glutathione transferase activity"/>
    <property type="evidence" value="ECO:0007669"/>
    <property type="project" value="UniProtKB-EC"/>
</dbReference>
<dbReference type="PANTHER" id="PTHR43968">
    <property type="match status" value="1"/>
</dbReference>
<dbReference type="STRING" id="288768.SAMEA3906486_04461"/>
<dbReference type="SUPFAM" id="SSF52833">
    <property type="entry name" value="Thioredoxin-like"/>
    <property type="match status" value="1"/>
</dbReference>
<dbReference type="InterPro" id="IPR010987">
    <property type="entry name" value="Glutathione-S-Trfase_C-like"/>
</dbReference>
<dbReference type="RefSeq" id="WP_066131874.1">
    <property type="nucleotide sequence ID" value="NZ_FKIF01000008.1"/>
</dbReference>
<dbReference type="SFLD" id="SFLDG01152">
    <property type="entry name" value="Main.3:_Omega-_and_Tau-like"/>
    <property type="match status" value="1"/>
</dbReference>
<dbReference type="PANTHER" id="PTHR43968:SF6">
    <property type="entry name" value="GLUTATHIONE S-TRANSFERASE OMEGA"/>
    <property type="match status" value="1"/>
</dbReference>
<dbReference type="PROSITE" id="PS50404">
    <property type="entry name" value="GST_NTER"/>
    <property type="match status" value="1"/>
</dbReference>
<name>A0A157SSH3_9BORD</name>
<evidence type="ECO:0000256" key="3">
    <source>
        <dbReference type="ARBA" id="ARBA00047960"/>
    </source>
</evidence>
<reference evidence="6 7" key="1">
    <citation type="submission" date="2016-04" db="EMBL/GenBank/DDBJ databases">
        <authorList>
            <consortium name="Pathogen Informatics"/>
        </authorList>
    </citation>
    <scope>NUCLEOTIDE SEQUENCE [LARGE SCALE GENOMIC DNA]</scope>
    <source>
        <strain evidence="6 7">H050680373</strain>
    </source>
</reference>
<dbReference type="SUPFAM" id="SSF47616">
    <property type="entry name" value="GST C-terminal domain-like"/>
    <property type="match status" value="1"/>
</dbReference>
<dbReference type="GO" id="GO:0005737">
    <property type="term" value="C:cytoplasm"/>
    <property type="evidence" value="ECO:0007669"/>
    <property type="project" value="TreeGrafter"/>
</dbReference>
<evidence type="ECO:0000313" key="7">
    <source>
        <dbReference type="Proteomes" id="UP000076848"/>
    </source>
</evidence>
<dbReference type="InterPro" id="IPR050983">
    <property type="entry name" value="GST_Omega/HSP26"/>
</dbReference>
<dbReference type="Gene3D" id="1.20.1050.10">
    <property type="match status" value="1"/>
</dbReference>
<dbReference type="AlphaFoldDB" id="A0A157SSH3"/>
<dbReference type="InterPro" id="IPR040079">
    <property type="entry name" value="Glutathione_S-Trfase"/>
</dbReference>
<evidence type="ECO:0000256" key="1">
    <source>
        <dbReference type="ARBA" id="ARBA00012452"/>
    </source>
</evidence>
<dbReference type="EC" id="2.5.1.18" evidence="1"/>
<keyword evidence="2" id="KW-0808">Transferase</keyword>
<gene>
    <name evidence="6" type="primary">ssp_3</name>
    <name evidence="6" type="ORF">SAMEA3906486_04461</name>
</gene>
<dbReference type="SFLD" id="SFLDG00358">
    <property type="entry name" value="Main_(cytGST)"/>
    <property type="match status" value="1"/>
</dbReference>
<dbReference type="EMBL" id="FKIF01000008">
    <property type="protein sequence ID" value="SAI73093.1"/>
    <property type="molecule type" value="Genomic_DNA"/>
</dbReference>
<feature type="domain" description="GST C-terminal" evidence="5">
    <location>
        <begin position="88"/>
        <end position="210"/>
    </location>
</feature>
<accession>A0A157SSH3</accession>
<dbReference type="InterPro" id="IPR036282">
    <property type="entry name" value="Glutathione-S-Trfase_C_sf"/>
</dbReference>
<organism evidence="6 7">
    <name type="scientific">Bordetella ansorpii</name>
    <dbReference type="NCBI Taxonomy" id="288768"/>
    <lineage>
        <taxon>Bacteria</taxon>
        <taxon>Pseudomonadati</taxon>
        <taxon>Pseudomonadota</taxon>
        <taxon>Betaproteobacteria</taxon>
        <taxon>Burkholderiales</taxon>
        <taxon>Alcaligenaceae</taxon>
        <taxon>Bordetella</taxon>
    </lineage>
</organism>
<keyword evidence="7" id="KW-1185">Reference proteome</keyword>
<protein>
    <recommendedName>
        <fullName evidence="1">glutathione transferase</fullName>
        <ecNumber evidence="1">2.5.1.18</ecNumber>
    </recommendedName>
</protein>
<dbReference type="Pfam" id="PF13409">
    <property type="entry name" value="GST_N_2"/>
    <property type="match status" value="1"/>
</dbReference>
<comment type="catalytic activity">
    <reaction evidence="3">
        <text>RX + glutathione = an S-substituted glutathione + a halide anion + H(+)</text>
        <dbReference type="Rhea" id="RHEA:16437"/>
        <dbReference type="ChEBI" id="CHEBI:15378"/>
        <dbReference type="ChEBI" id="CHEBI:16042"/>
        <dbReference type="ChEBI" id="CHEBI:17792"/>
        <dbReference type="ChEBI" id="CHEBI:57925"/>
        <dbReference type="ChEBI" id="CHEBI:90779"/>
        <dbReference type="EC" id="2.5.1.18"/>
    </reaction>
</comment>
<dbReference type="PROSITE" id="PS50405">
    <property type="entry name" value="GST_CTER"/>
    <property type="match status" value="1"/>
</dbReference>
<dbReference type="InterPro" id="IPR036249">
    <property type="entry name" value="Thioredoxin-like_sf"/>
</dbReference>
<evidence type="ECO:0000259" key="5">
    <source>
        <dbReference type="PROSITE" id="PS50405"/>
    </source>
</evidence>
<dbReference type="InterPro" id="IPR045073">
    <property type="entry name" value="Omega/Tau-like"/>
</dbReference>
<dbReference type="Proteomes" id="UP000076848">
    <property type="component" value="Unassembled WGS sequence"/>
</dbReference>
<dbReference type="CDD" id="cd00299">
    <property type="entry name" value="GST_C_family"/>
    <property type="match status" value="1"/>
</dbReference>
<sequence length="225" mass="25042">MNAATPEFVLISHTLCPYVQRAAIALYEKGIAFERRDIDLANKPAWFLDLSPLGKTPVLLVDGTPIFESAVICDFLDETQAPALHPPEPIVRARHRSWIEFGSALLNAIGSFYNAADEALLRDRANDIHARFRQIESTLGAGPYFAGSAFSLVDATFGPVFRYFDVFESIDDFAFFQDLPKVSAWRAQLSQRPSIQAAVSSDYPRLLTQFLVRRGSALSDRITKA</sequence>
<dbReference type="InterPro" id="IPR004045">
    <property type="entry name" value="Glutathione_S-Trfase_N"/>
</dbReference>